<organism evidence="3 5">
    <name type="scientific">Phytophthora rubi</name>
    <dbReference type="NCBI Taxonomy" id="129364"/>
    <lineage>
        <taxon>Eukaryota</taxon>
        <taxon>Sar</taxon>
        <taxon>Stramenopiles</taxon>
        <taxon>Oomycota</taxon>
        <taxon>Peronosporomycetes</taxon>
        <taxon>Peronosporales</taxon>
        <taxon>Peronosporaceae</taxon>
        <taxon>Phytophthora</taxon>
    </lineage>
</organism>
<dbReference type="AlphaFoldDB" id="A0A6A4FZ39"/>
<accession>A0A6A4FZ39</accession>
<name>A0A6A4FZ39_9STRA</name>
<dbReference type="EMBL" id="QXFV01000095">
    <property type="protein sequence ID" value="KAE9050092.1"/>
    <property type="molecule type" value="Genomic_DNA"/>
</dbReference>
<dbReference type="Proteomes" id="UP000429607">
    <property type="component" value="Unassembled WGS sequence"/>
</dbReference>
<gene>
    <name evidence="2" type="ORF">PR001_g2722</name>
    <name evidence="3" type="ORF">PR003_g3294</name>
</gene>
<evidence type="ECO:0000313" key="2">
    <source>
        <dbReference type="EMBL" id="KAE9050092.1"/>
    </source>
</evidence>
<sequence>MILLKVVVAGAVAARRIRFSLLILPSSSHPAPATSSPSNTPGTKTQAAVPAMEVLPAVPSRLLGKRADNKKKPKYQNFYNRLGGGDLADFRDTIVPKRALEDDKARGQLRQGEANQGGEGHHPN</sequence>
<dbReference type="EMBL" id="QXFT01000113">
    <property type="protein sequence ID" value="KAE9354596.1"/>
    <property type="molecule type" value="Genomic_DNA"/>
</dbReference>
<proteinExistence type="predicted"/>
<evidence type="ECO:0000256" key="1">
    <source>
        <dbReference type="SAM" id="MobiDB-lite"/>
    </source>
</evidence>
<evidence type="ECO:0000313" key="4">
    <source>
        <dbReference type="Proteomes" id="UP000429607"/>
    </source>
</evidence>
<feature type="region of interest" description="Disordered" evidence="1">
    <location>
        <begin position="98"/>
        <end position="124"/>
    </location>
</feature>
<dbReference type="Proteomes" id="UP000434957">
    <property type="component" value="Unassembled WGS sequence"/>
</dbReference>
<evidence type="ECO:0000313" key="3">
    <source>
        <dbReference type="EMBL" id="KAE9354596.1"/>
    </source>
</evidence>
<feature type="region of interest" description="Disordered" evidence="1">
    <location>
        <begin position="26"/>
        <end position="47"/>
    </location>
</feature>
<comment type="caution">
    <text evidence="3">The sequence shown here is derived from an EMBL/GenBank/DDBJ whole genome shotgun (WGS) entry which is preliminary data.</text>
</comment>
<evidence type="ECO:0000313" key="5">
    <source>
        <dbReference type="Proteomes" id="UP000434957"/>
    </source>
</evidence>
<keyword evidence="5" id="KW-1185">Reference proteome</keyword>
<feature type="compositionally biased region" description="Low complexity" evidence="1">
    <location>
        <begin position="26"/>
        <end position="41"/>
    </location>
</feature>
<reference evidence="3 5" key="1">
    <citation type="submission" date="2018-08" db="EMBL/GenBank/DDBJ databases">
        <title>Genomic investigation of the strawberry pathogen Phytophthora fragariae indicates pathogenicity is determined by transcriptional variation in three key races.</title>
        <authorList>
            <person name="Adams T.M."/>
            <person name="Armitage A.D."/>
            <person name="Sobczyk M.K."/>
            <person name="Bates H.J."/>
            <person name="Dunwell J.M."/>
            <person name="Nellist C.F."/>
            <person name="Harrison R.J."/>
        </authorList>
    </citation>
    <scope>NUCLEOTIDE SEQUENCE [LARGE SCALE GENOMIC DNA]</scope>
    <source>
        <strain evidence="2 4">SCRP249</strain>
        <strain evidence="3 5">SCRP333</strain>
    </source>
</reference>
<protein>
    <submittedName>
        <fullName evidence="3">Uncharacterized protein</fullName>
    </submittedName>
</protein>